<dbReference type="OMA" id="CASWAVI"/>
<feature type="transmembrane region" description="Helical" evidence="7">
    <location>
        <begin position="224"/>
        <end position="242"/>
    </location>
</feature>
<evidence type="ECO:0000256" key="6">
    <source>
        <dbReference type="ARBA" id="ARBA00023033"/>
    </source>
</evidence>
<dbReference type="GO" id="GO:0020037">
    <property type="term" value="F:heme binding"/>
    <property type="evidence" value="ECO:0007669"/>
    <property type="project" value="InterPro"/>
</dbReference>
<evidence type="ECO:0000256" key="2">
    <source>
        <dbReference type="ARBA" id="ARBA00010617"/>
    </source>
</evidence>
<dbReference type="Proteomes" id="UP000188318">
    <property type="component" value="Unassembled WGS sequence"/>
</dbReference>
<keyword evidence="5" id="KW-0408">Iron</keyword>
<keyword evidence="7" id="KW-0812">Transmembrane</keyword>
<comment type="similarity">
    <text evidence="2">Belongs to the cytochrome P450 family.</text>
</comment>
<dbReference type="VEuPathDB" id="FungiDB:ASPCADRAFT_513186"/>
<dbReference type="OrthoDB" id="6692864at2759"/>
<dbReference type="GO" id="GO:0004497">
    <property type="term" value="F:monooxygenase activity"/>
    <property type="evidence" value="ECO:0007669"/>
    <property type="project" value="UniProtKB-KW"/>
</dbReference>
<dbReference type="PANTHER" id="PTHR24305">
    <property type="entry name" value="CYTOCHROME P450"/>
    <property type="match status" value="1"/>
</dbReference>
<dbReference type="InterPro" id="IPR050121">
    <property type="entry name" value="Cytochrome_P450_monoxygenase"/>
</dbReference>
<dbReference type="GO" id="GO:0016705">
    <property type="term" value="F:oxidoreductase activity, acting on paired donors, with incorporation or reduction of molecular oxygen"/>
    <property type="evidence" value="ECO:0007669"/>
    <property type="project" value="InterPro"/>
</dbReference>
<feature type="transmembrane region" description="Helical" evidence="7">
    <location>
        <begin position="60"/>
        <end position="85"/>
    </location>
</feature>
<evidence type="ECO:0000313" key="9">
    <source>
        <dbReference type="Proteomes" id="UP000188318"/>
    </source>
</evidence>
<evidence type="ECO:0000256" key="4">
    <source>
        <dbReference type="ARBA" id="ARBA00023002"/>
    </source>
</evidence>
<evidence type="ECO:0000256" key="7">
    <source>
        <dbReference type="SAM" id="Phobius"/>
    </source>
</evidence>
<dbReference type="PANTHER" id="PTHR24305:SF187">
    <property type="entry name" value="P450, PUTATIVE (EUROFUNG)-RELATED"/>
    <property type="match status" value="1"/>
</dbReference>
<comment type="cofactor">
    <cofactor evidence="1">
        <name>heme</name>
        <dbReference type="ChEBI" id="CHEBI:30413"/>
    </cofactor>
</comment>
<protein>
    <recommendedName>
        <fullName evidence="10">Cytochrome P450</fullName>
    </recommendedName>
</protein>
<keyword evidence="7" id="KW-1133">Transmembrane helix</keyword>
<dbReference type="Pfam" id="PF00067">
    <property type="entry name" value="p450"/>
    <property type="match status" value="1"/>
</dbReference>
<keyword evidence="4" id="KW-0560">Oxidoreductase</keyword>
<evidence type="ECO:0000256" key="5">
    <source>
        <dbReference type="ARBA" id="ARBA00023004"/>
    </source>
</evidence>
<evidence type="ECO:0000313" key="8">
    <source>
        <dbReference type="EMBL" id="OOF99085.1"/>
    </source>
</evidence>
<proteinExistence type="inferred from homology"/>
<dbReference type="EMBL" id="KV907495">
    <property type="protein sequence ID" value="OOF99085.1"/>
    <property type="molecule type" value="Genomic_DNA"/>
</dbReference>
<dbReference type="InterPro" id="IPR036396">
    <property type="entry name" value="Cyt_P450_sf"/>
</dbReference>
<feature type="transmembrane region" description="Helical" evidence="7">
    <location>
        <begin position="6"/>
        <end position="26"/>
    </location>
</feature>
<name>A0A1R3RX59_ASPC5</name>
<dbReference type="InterPro" id="IPR001128">
    <property type="entry name" value="Cyt_P450"/>
</dbReference>
<keyword evidence="3" id="KW-0479">Metal-binding</keyword>
<keyword evidence="7" id="KW-0472">Membrane</keyword>
<reference evidence="9" key="1">
    <citation type="journal article" date="2017" name="Genome Biol.">
        <title>Comparative genomics reveals high biological diversity and specific adaptations in the industrially and medically important fungal genus Aspergillus.</title>
        <authorList>
            <person name="de Vries R.P."/>
            <person name="Riley R."/>
            <person name="Wiebenga A."/>
            <person name="Aguilar-Osorio G."/>
            <person name="Amillis S."/>
            <person name="Uchima C.A."/>
            <person name="Anderluh G."/>
            <person name="Asadollahi M."/>
            <person name="Askin M."/>
            <person name="Barry K."/>
            <person name="Battaglia E."/>
            <person name="Bayram O."/>
            <person name="Benocci T."/>
            <person name="Braus-Stromeyer S.A."/>
            <person name="Caldana C."/>
            <person name="Canovas D."/>
            <person name="Cerqueira G.C."/>
            <person name="Chen F."/>
            <person name="Chen W."/>
            <person name="Choi C."/>
            <person name="Clum A."/>
            <person name="Dos Santos R.A."/>
            <person name="Damasio A.R."/>
            <person name="Diallinas G."/>
            <person name="Emri T."/>
            <person name="Fekete E."/>
            <person name="Flipphi M."/>
            <person name="Freyberg S."/>
            <person name="Gallo A."/>
            <person name="Gournas C."/>
            <person name="Habgood R."/>
            <person name="Hainaut M."/>
            <person name="Harispe M.L."/>
            <person name="Henrissat B."/>
            <person name="Hilden K.S."/>
            <person name="Hope R."/>
            <person name="Hossain A."/>
            <person name="Karabika E."/>
            <person name="Karaffa L."/>
            <person name="Karanyi Z."/>
            <person name="Krasevec N."/>
            <person name="Kuo A."/>
            <person name="Kusch H."/>
            <person name="LaButti K."/>
            <person name="Lagendijk E.L."/>
            <person name="Lapidus A."/>
            <person name="Levasseur A."/>
            <person name="Lindquist E."/>
            <person name="Lipzen A."/>
            <person name="Logrieco A.F."/>
            <person name="MacCabe A."/>
            <person name="Maekelae M.R."/>
            <person name="Malavazi I."/>
            <person name="Melin P."/>
            <person name="Meyer V."/>
            <person name="Mielnichuk N."/>
            <person name="Miskei M."/>
            <person name="Molnar A.P."/>
            <person name="Mule G."/>
            <person name="Ngan C.Y."/>
            <person name="Orejas M."/>
            <person name="Orosz E."/>
            <person name="Ouedraogo J.P."/>
            <person name="Overkamp K.M."/>
            <person name="Park H.-S."/>
            <person name="Perrone G."/>
            <person name="Piumi F."/>
            <person name="Punt P.J."/>
            <person name="Ram A.F."/>
            <person name="Ramon A."/>
            <person name="Rauscher S."/>
            <person name="Record E."/>
            <person name="Riano-Pachon D.M."/>
            <person name="Robert V."/>
            <person name="Roehrig J."/>
            <person name="Ruller R."/>
            <person name="Salamov A."/>
            <person name="Salih N.S."/>
            <person name="Samson R.A."/>
            <person name="Sandor E."/>
            <person name="Sanguinetti M."/>
            <person name="Schuetze T."/>
            <person name="Sepcic K."/>
            <person name="Shelest E."/>
            <person name="Sherlock G."/>
            <person name="Sophianopoulou V."/>
            <person name="Squina F.M."/>
            <person name="Sun H."/>
            <person name="Susca A."/>
            <person name="Todd R.B."/>
            <person name="Tsang A."/>
            <person name="Unkles S.E."/>
            <person name="van de Wiele N."/>
            <person name="van Rossen-Uffink D."/>
            <person name="Oliveira J.V."/>
            <person name="Vesth T.C."/>
            <person name="Visser J."/>
            <person name="Yu J.-H."/>
            <person name="Zhou M."/>
            <person name="Andersen M.R."/>
            <person name="Archer D.B."/>
            <person name="Baker S.E."/>
            <person name="Benoit I."/>
            <person name="Brakhage A.A."/>
            <person name="Braus G.H."/>
            <person name="Fischer R."/>
            <person name="Frisvad J.C."/>
            <person name="Goldman G.H."/>
            <person name="Houbraken J."/>
            <person name="Oakley B."/>
            <person name="Pocsi I."/>
            <person name="Scazzocchio C."/>
            <person name="Seiboth B."/>
            <person name="vanKuyk P.A."/>
            <person name="Wortman J."/>
            <person name="Dyer P.S."/>
            <person name="Grigoriev I.V."/>
        </authorList>
    </citation>
    <scope>NUCLEOTIDE SEQUENCE [LARGE SCALE GENOMIC DNA]</scope>
    <source>
        <strain evidence="9">ITEM 5010</strain>
    </source>
</reference>
<dbReference type="AlphaFoldDB" id="A0A1R3RX59"/>
<evidence type="ECO:0000256" key="1">
    <source>
        <dbReference type="ARBA" id="ARBA00001971"/>
    </source>
</evidence>
<dbReference type="STRING" id="602072.A0A1R3RX59"/>
<keyword evidence="6" id="KW-0503">Monooxygenase</keyword>
<dbReference type="SUPFAM" id="SSF48264">
    <property type="entry name" value="Cytochrome P450"/>
    <property type="match status" value="1"/>
</dbReference>
<sequence length="420" mass="46475">MPPPLLSTCLISTILGIATHLGYFIHADIEKHAVVIANCFLFGPVLGLAALAVFGSRDVFWWGCLVLMSYEGGIFVSIAMYRYFFHAVGGFPGPRMARISALWSVRAAVVQAKWHVRVRELHGVYGDVVRISMDIIQRGDECGIGGLVREVCVPLASYEPHILEHCRDLVRLIESRGSKMQEVTGLIDGFAWDSMGILAFSKSFNMLHGSPPKMMRMMRDMGRGAAALVCASWAVIFLRNMVGVRRVTVQWLEWCAQEVEERKRRSAELDRRDLFSYLIEDTTSENDHSLTGTDGDLVRDSELAIAAGSDTTASTLNALLYLLAQHPDKLQRLREEIDSAVPAGEELSHAALIGKPYLEGCINEGLRLYPAVMSGLQRETGPEGLRTAGVYIPPYTLVSVPTYTIQRARRIHPGEVVQSA</sequence>
<evidence type="ECO:0000256" key="3">
    <source>
        <dbReference type="ARBA" id="ARBA00022723"/>
    </source>
</evidence>
<dbReference type="GO" id="GO:0005506">
    <property type="term" value="F:iron ion binding"/>
    <property type="evidence" value="ECO:0007669"/>
    <property type="project" value="InterPro"/>
</dbReference>
<dbReference type="Gene3D" id="1.10.630.10">
    <property type="entry name" value="Cytochrome P450"/>
    <property type="match status" value="1"/>
</dbReference>
<gene>
    <name evidence="8" type="ORF">ASPCADRAFT_513186</name>
</gene>
<accession>A0A1R3RX59</accession>
<organism evidence="8 9">
    <name type="scientific">Aspergillus carbonarius (strain ITEM 5010)</name>
    <dbReference type="NCBI Taxonomy" id="602072"/>
    <lineage>
        <taxon>Eukaryota</taxon>
        <taxon>Fungi</taxon>
        <taxon>Dikarya</taxon>
        <taxon>Ascomycota</taxon>
        <taxon>Pezizomycotina</taxon>
        <taxon>Eurotiomycetes</taxon>
        <taxon>Eurotiomycetidae</taxon>
        <taxon>Eurotiales</taxon>
        <taxon>Aspergillaceae</taxon>
        <taxon>Aspergillus</taxon>
        <taxon>Aspergillus subgen. Circumdati</taxon>
    </lineage>
</organism>
<feature type="transmembrane region" description="Helical" evidence="7">
    <location>
        <begin position="33"/>
        <end position="54"/>
    </location>
</feature>
<keyword evidence="9" id="KW-1185">Reference proteome</keyword>
<evidence type="ECO:0008006" key="10">
    <source>
        <dbReference type="Google" id="ProtNLM"/>
    </source>
</evidence>